<dbReference type="PANTHER" id="PTHR21237:SF23">
    <property type="entry name" value="GRPE PROTEIN HOMOLOG, MITOCHONDRIAL"/>
    <property type="match status" value="1"/>
</dbReference>
<dbReference type="Proteomes" id="UP000019805">
    <property type="component" value="Chromosome"/>
</dbReference>
<evidence type="ECO:0000256" key="5">
    <source>
        <dbReference type="RuleBase" id="RU004478"/>
    </source>
</evidence>
<dbReference type="EMBL" id="HG916765">
    <property type="protein sequence ID" value="CDM23794.1"/>
    <property type="molecule type" value="Genomic_DNA"/>
</dbReference>
<evidence type="ECO:0000313" key="9">
    <source>
        <dbReference type="Proteomes" id="UP000019805"/>
    </source>
</evidence>
<dbReference type="STRING" id="1437824.BN940_06631"/>
<keyword evidence="2 3" id="KW-0143">Chaperone</keyword>
<dbReference type="NCBIfam" id="NF010737">
    <property type="entry name" value="PRK14139.1"/>
    <property type="match status" value="1"/>
</dbReference>
<dbReference type="HOGENOM" id="CLU_057217_6_0_4"/>
<protein>
    <recommendedName>
        <fullName evidence="3 4">Protein GrpE</fullName>
    </recommendedName>
    <alternativeName>
        <fullName evidence="3">HSP-70 cofactor</fullName>
    </alternativeName>
</protein>
<dbReference type="GO" id="GO:0051087">
    <property type="term" value="F:protein-folding chaperone binding"/>
    <property type="evidence" value="ECO:0007669"/>
    <property type="project" value="InterPro"/>
</dbReference>
<dbReference type="InterPro" id="IPR013805">
    <property type="entry name" value="GrpE_CC"/>
</dbReference>
<comment type="subcellular location">
    <subcellularLocation>
        <location evidence="3">Cytoplasm</location>
    </subcellularLocation>
</comment>
<dbReference type="GO" id="GO:0005829">
    <property type="term" value="C:cytosol"/>
    <property type="evidence" value="ECO:0007669"/>
    <property type="project" value="TreeGrafter"/>
</dbReference>
<proteinExistence type="inferred from homology"/>
<feature type="region of interest" description="Disordered" evidence="7">
    <location>
        <begin position="45"/>
        <end position="79"/>
    </location>
</feature>
<dbReference type="GO" id="GO:0000774">
    <property type="term" value="F:adenyl-nucleotide exchange factor activity"/>
    <property type="evidence" value="ECO:0007669"/>
    <property type="project" value="InterPro"/>
</dbReference>
<comment type="function">
    <text evidence="3 4">Participates actively in the response to hyperosmotic and heat shock by preventing the aggregation of stress-denatured proteins, in association with DnaK and GrpE. It is the nucleotide exchange factor for DnaK and may function as a thermosensor. Unfolded proteins bind initially to DnaJ; upon interaction with the DnaJ-bound protein, DnaK hydrolyzes its bound ATP, resulting in the formation of a stable complex. GrpE releases ADP from DnaK; ATP binding to DnaK triggers the release of the substrate protein, thus completing the reaction cycle. Several rounds of ATP-dependent interactions between DnaJ, DnaK and GrpE are required for fully efficient folding.</text>
</comment>
<evidence type="ECO:0000256" key="6">
    <source>
        <dbReference type="SAM" id="Coils"/>
    </source>
</evidence>
<comment type="similarity">
    <text evidence="1 3 5">Belongs to the GrpE family.</text>
</comment>
<dbReference type="PANTHER" id="PTHR21237">
    <property type="entry name" value="GRPE PROTEIN"/>
    <property type="match status" value="1"/>
</dbReference>
<evidence type="ECO:0000256" key="4">
    <source>
        <dbReference type="RuleBase" id="RU000639"/>
    </source>
</evidence>
<dbReference type="InterPro" id="IPR009012">
    <property type="entry name" value="GrpE_head"/>
</dbReference>
<gene>
    <name evidence="3" type="primary">grpE</name>
    <name evidence="8" type="ORF">BN940_06631</name>
</gene>
<keyword evidence="3 4" id="KW-0346">Stress response</keyword>
<evidence type="ECO:0000256" key="2">
    <source>
        <dbReference type="ARBA" id="ARBA00023186"/>
    </source>
</evidence>
<dbReference type="CDD" id="cd00446">
    <property type="entry name" value="GrpE"/>
    <property type="match status" value="1"/>
</dbReference>
<dbReference type="Gene3D" id="3.90.20.20">
    <property type="match status" value="1"/>
</dbReference>
<dbReference type="PATRIC" id="fig|1437824.5.peg.1310"/>
<accession>W8WW59</accession>
<sequence>MRPPRPVRGAAPGAGPPIAMPGLEERARALIYPFVTPFSIGDFTMSAPQEDLDPQAAPSAEPQSTGQHPADAAEPAPAQPGEDLAALLDEAQKQVADYHDQLLRAHAEVENVRRRAQDEVSKARKFGTESFAESLIPVRDSLEAALAQENQTAEDWRQGVEATLRQLNAAFERNQMREIAPAPGDTFDPHRHQAISNVPSEHPQGAVAQTLQKGYLIADRVLRPALVMVSAGPA</sequence>
<evidence type="ECO:0000256" key="7">
    <source>
        <dbReference type="SAM" id="MobiDB-lite"/>
    </source>
</evidence>
<keyword evidence="6" id="KW-0175">Coiled coil</keyword>
<dbReference type="AlphaFoldDB" id="W8WW59"/>
<comment type="subunit">
    <text evidence="3">Homodimer.</text>
</comment>
<dbReference type="SUPFAM" id="SSF51064">
    <property type="entry name" value="Head domain of nucleotide exchange factor GrpE"/>
    <property type="match status" value="1"/>
</dbReference>
<feature type="compositionally biased region" description="Low complexity" evidence="7">
    <location>
        <begin position="69"/>
        <end position="79"/>
    </location>
</feature>
<organism evidence="8 9">
    <name type="scientific">Castellaniella defragrans (strain DSM 12143 / CCUG 39792 / 65Phen)</name>
    <name type="common">Alcaligenes defragrans</name>
    <dbReference type="NCBI Taxonomy" id="1437824"/>
    <lineage>
        <taxon>Bacteria</taxon>
        <taxon>Pseudomonadati</taxon>
        <taxon>Pseudomonadota</taxon>
        <taxon>Betaproteobacteria</taxon>
        <taxon>Burkholderiales</taxon>
        <taxon>Alcaligenaceae</taxon>
        <taxon>Castellaniella</taxon>
    </lineage>
</organism>
<dbReference type="SUPFAM" id="SSF58014">
    <property type="entry name" value="Coiled-coil domain of nucleotide exchange factor GrpE"/>
    <property type="match status" value="1"/>
</dbReference>
<dbReference type="GO" id="GO:0042803">
    <property type="term" value="F:protein homodimerization activity"/>
    <property type="evidence" value="ECO:0007669"/>
    <property type="project" value="InterPro"/>
</dbReference>
<dbReference type="NCBIfam" id="NF010738">
    <property type="entry name" value="PRK14140.1"/>
    <property type="match status" value="1"/>
</dbReference>
<dbReference type="eggNOG" id="COG0576">
    <property type="taxonomic scope" value="Bacteria"/>
</dbReference>
<reference evidence="8 9" key="1">
    <citation type="journal article" date="2014" name="BMC Microbiol.">
        <title>The oxygen-independent metabolism of cyclic monoterpenes in Castellaniella defragrans 65Phen.</title>
        <authorList>
            <person name="Petasch J."/>
            <person name="Disch E.M."/>
            <person name="Markert S."/>
            <person name="Becher D."/>
            <person name="Schweder T."/>
            <person name="Huttel B."/>
            <person name="Reinhardt R."/>
            <person name="Harder J."/>
        </authorList>
    </citation>
    <scope>NUCLEOTIDE SEQUENCE [LARGE SCALE GENOMIC DNA]</scope>
    <source>
        <strain evidence="8">65Phen</strain>
    </source>
</reference>
<dbReference type="GO" id="GO:0006457">
    <property type="term" value="P:protein folding"/>
    <property type="evidence" value="ECO:0007669"/>
    <property type="project" value="InterPro"/>
</dbReference>
<feature type="coiled-coil region" evidence="6">
    <location>
        <begin position="88"/>
        <end position="119"/>
    </location>
</feature>
<evidence type="ECO:0000256" key="1">
    <source>
        <dbReference type="ARBA" id="ARBA00009054"/>
    </source>
</evidence>
<dbReference type="Pfam" id="PF01025">
    <property type="entry name" value="GrpE"/>
    <property type="match status" value="1"/>
</dbReference>
<dbReference type="PROSITE" id="PS01071">
    <property type="entry name" value="GRPE"/>
    <property type="match status" value="1"/>
</dbReference>
<dbReference type="KEGG" id="cdn:BN940_06631"/>
<evidence type="ECO:0000256" key="3">
    <source>
        <dbReference type="HAMAP-Rule" id="MF_01151"/>
    </source>
</evidence>
<name>W8WW59_CASD6</name>
<keyword evidence="3" id="KW-0963">Cytoplasm</keyword>
<dbReference type="HAMAP" id="MF_01151">
    <property type="entry name" value="GrpE"/>
    <property type="match status" value="1"/>
</dbReference>
<dbReference type="InterPro" id="IPR000740">
    <property type="entry name" value="GrpE"/>
</dbReference>
<dbReference type="PRINTS" id="PR00773">
    <property type="entry name" value="GRPEPROTEIN"/>
</dbReference>
<dbReference type="GO" id="GO:0051082">
    <property type="term" value="F:unfolded protein binding"/>
    <property type="evidence" value="ECO:0007669"/>
    <property type="project" value="TreeGrafter"/>
</dbReference>
<evidence type="ECO:0000313" key="8">
    <source>
        <dbReference type="EMBL" id="CDM23794.1"/>
    </source>
</evidence>
<keyword evidence="9" id="KW-1185">Reference proteome</keyword>
<dbReference type="Gene3D" id="2.30.22.10">
    <property type="entry name" value="Head domain of nucleotide exchange factor GrpE"/>
    <property type="match status" value="1"/>
</dbReference>